<evidence type="ECO:0000256" key="3">
    <source>
        <dbReference type="ARBA" id="ARBA00022448"/>
    </source>
</evidence>
<dbReference type="GO" id="GO:0005524">
    <property type="term" value="F:ATP binding"/>
    <property type="evidence" value="ECO:0007669"/>
    <property type="project" value="UniProtKB-KW"/>
</dbReference>
<dbReference type="AlphaFoldDB" id="A0A6N7EJU9"/>
<dbReference type="PANTHER" id="PTHR43553">
    <property type="entry name" value="HEAVY METAL TRANSPORTER"/>
    <property type="match status" value="1"/>
</dbReference>
<comment type="subcellular location">
    <subcellularLocation>
        <location evidence="1">Cell membrane</location>
    </subcellularLocation>
</comment>
<dbReference type="SUPFAM" id="SSF52540">
    <property type="entry name" value="P-loop containing nucleoside triphosphate hydrolases"/>
    <property type="match status" value="1"/>
</dbReference>
<dbReference type="EMBL" id="WHPC01000075">
    <property type="protein sequence ID" value="MPV38350.1"/>
    <property type="molecule type" value="Genomic_DNA"/>
</dbReference>
<comment type="similarity">
    <text evidence="2">Belongs to the ABC transporter superfamily.</text>
</comment>
<dbReference type="OrthoDB" id="501320at2"/>
<accession>A0A6N7EJU9</accession>
<comment type="caution">
    <text evidence="10">The sequence shown here is derived from an EMBL/GenBank/DDBJ whole genome shotgun (WGS) entry which is preliminary data.</text>
</comment>
<dbReference type="InterPro" id="IPR050095">
    <property type="entry name" value="ECF_ABC_transporter_ATP-bd"/>
</dbReference>
<dbReference type="SMART" id="SM00382">
    <property type="entry name" value="AAA"/>
    <property type="match status" value="1"/>
</dbReference>
<evidence type="ECO:0000256" key="5">
    <source>
        <dbReference type="ARBA" id="ARBA00022741"/>
    </source>
</evidence>
<dbReference type="Proteomes" id="UP000437709">
    <property type="component" value="Unassembled WGS sequence"/>
</dbReference>
<organism evidence="10 11">
    <name type="scientific">Georgenia subflava</name>
    <dbReference type="NCBI Taxonomy" id="1622177"/>
    <lineage>
        <taxon>Bacteria</taxon>
        <taxon>Bacillati</taxon>
        <taxon>Actinomycetota</taxon>
        <taxon>Actinomycetes</taxon>
        <taxon>Micrococcales</taxon>
        <taxon>Bogoriellaceae</taxon>
        <taxon>Georgenia</taxon>
    </lineage>
</organism>
<dbReference type="Pfam" id="PF00005">
    <property type="entry name" value="ABC_tran"/>
    <property type="match status" value="1"/>
</dbReference>
<protein>
    <submittedName>
        <fullName evidence="10">ATP-binding cassette domain-containing protein</fullName>
    </submittedName>
</protein>
<evidence type="ECO:0000256" key="1">
    <source>
        <dbReference type="ARBA" id="ARBA00004236"/>
    </source>
</evidence>
<dbReference type="PROSITE" id="PS00211">
    <property type="entry name" value="ABC_TRANSPORTER_1"/>
    <property type="match status" value="1"/>
</dbReference>
<dbReference type="InterPro" id="IPR015856">
    <property type="entry name" value="ABC_transpr_CbiO/EcfA_su"/>
</dbReference>
<evidence type="ECO:0000256" key="6">
    <source>
        <dbReference type="ARBA" id="ARBA00022840"/>
    </source>
</evidence>
<keyword evidence="8" id="KW-0472">Membrane</keyword>
<keyword evidence="7" id="KW-1278">Translocase</keyword>
<dbReference type="CDD" id="cd03225">
    <property type="entry name" value="ABC_cobalt_CbiO_domain1"/>
    <property type="match status" value="1"/>
</dbReference>
<evidence type="ECO:0000259" key="9">
    <source>
        <dbReference type="PROSITE" id="PS50893"/>
    </source>
</evidence>
<proteinExistence type="inferred from homology"/>
<dbReference type="PROSITE" id="PS50893">
    <property type="entry name" value="ABC_TRANSPORTER_2"/>
    <property type="match status" value="1"/>
</dbReference>
<feature type="domain" description="ABC transporter" evidence="9">
    <location>
        <begin position="2"/>
        <end position="237"/>
    </location>
</feature>
<evidence type="ECO:0000256" key="7">
    <source>
        <dbReference type="ARBA" id="ARBA00022967"/>
    </source>
</evidence>
<dbReference type="InterPro" id="IPR027417">
    <property type="entry name" value="P-loop_NTPase"/>
</dbReference>
<evidence type="ECO:0000256" key="4">
    <source>
        <dbReference type="ARBA" id="ARBA00022475"/>
    </source>
</evidence>
<evidence type="ECO:0000313" key="10">
    <source>
        <dbReference type="EMBL" id="MPV38350.1"/>
    </source>
</evidence>
<dbReference type="GO" id="GO:0043190">
    <property type="term" value="C:ATP-binding cassette (ABC) transporter complex"/>
    <property type="evidence" value="ECO:0007669"/>
    <property type="project" value="TreeGrafter"/>
</dbReference>
<keyword evidence="3" id="KW-0813">Transport</keyword>
<dbReference type="PANTHER" id="PTHR43553:SF24">
    <property type="entry name" value="ENERGY-COUPLING FACTOR TRANSPORTER ATP-BINDING PROTEIN ECFA1"/>
    <property type="match status" value="1"/>
</dbReference>
<dbReference type="Gene3D" id="3.40.50.300">
    <property type="entry name" value="P-loop containing nucleotide triphosphate hydrolases"/>
    <property type="match status" value="1"/>
</dbReference>
<sequence length="276" mass="29353">MTYTYPGADEPSLRDVSLAVGTGELCAIVGPNGAGKTTLCNAIRGFVPHFYKGELTGSVTVAGQDVPTADEDELARTIGFVFQNPFTQMSGITETVYDELAFGLGNLGVPAPEIRDRVEQTLERARITELRDRPPFQLSGGQQQRVALASMLIMDQPVLVIDEPTSQLDPASTDEVFELIAAMREAGRTVVLVEHKIEQVAEHATTVVLMDAGRVVRTGSPAEVLTDPAITDRGARLPQAVVLAQGLRERGVDVPGRPLTVAALADALGAPGEVAR</sequence>
<gene>
    <name evidence="10" type="ORF">GB881_15100</name>
</gene>
<dbReference type="InterPro" id="IPR003593">
    <property type="entry name" value="AAA+_ATPase"/>
</dbReference>
<evidence type="ECO:0000256" key="2">
    <source>
        <dbReference type="ARBA" id="ARBA00005417"/>
    </source>
</evidence>
<keyword evidence="5" id="KW-0547">Nucleotide-binding</keyword>
<dbReference type="InterPro" id="IPR003439">
    <property type="entry name" value="ABC_transporter-like_ATP-bd"/>
</dbReference>
<keyword evidence="6 10" id="KW-0067">ATP-binding</keyword>
<keyword evidence="11" id="KW-1185">Reference proteome</keyword>
<dbReference type="GO" id="GO:0016887">
    <property type="term" value="F:ATP hydrolysis activity"/>
    <property type="evidence" value="ECO:0007669"/>
    <property type="project" value="InterPro"/>
</dbReference>
<evidence type="ECO:0000313" key="11">
    <source>
        <dbReference type="Proteomes" id="UP000437709"/>
    </source>
</evidence>
<dbReference type="FunFam" id="3.40.50.300:FF:000224">
    <property type="entry name" value="Energy-coupling factor transporter ATP-binding protein EcfA"/>
    <property type="match status" value="1"/>
</dbReference>
<evidence type="ECO:0000256" key="8">
    <source>
        <dbReference type="ARBA" id="ARBA00023136"/>
    </source>
</evidence>
<dbReference type="InterPro" id="IPR017871">
    <property type="entry name" value="ABC_transporter-like_CS"/>
</dbReference>
<keyword evidence="4" id="KW-1003">Cell membrane</keyword>
<dbReference type="GO" id="GO:0042626">
    <property type="term" value="F:ATPase-coupled transmembrane transporter activity"/>
    <property type="evidence" value="ECO:0007669"/>
    <property type="project" value="TreeGrafter"/>
</dbReference>
<reference evidence="10 11" key="1">
    <citation type="submission" date="2019-10" db="EMBL/GenBank/DDBJ databases">
        <title>Georgenia wutianyii sp. nov. and Georgenia yuyongxinii sp. nov. isolated from plateau pika (Ochotona curzoniae) in the Qinghai-Tibet plateau of China.</title>
        <authorList>
            <person name="Tian Z."/>
        </authorList>
    </citation>
    <scope>NUCLEOTIDE SEQUENCE [LARGE SCALE GENOMIC DNA]</scope>
    <source>
        <strain evidence="10 11">JCM 19765</strain>
    </source>
</reference>
<name>A0A6N7EJU9_9MICO</name>